<evidence type="ECO:0000313" key="4">
    <source>
        <dbReference type="Proteomes" id="UP000321947"/>
    </source>
</evidence>
<proteinExistence type="predicted"/>
<dbReference type="EMBL" id="SSTD01004048">
    <property type="protein sequence ID" value="TYK24157.1"/>
    <property type="molecule type" value="Genomic_DNA"/>
</dbReference>
<accession>A0A5A7UDI1</accession>
<dbReference type="Proteomes" id="UP000321393">
    <property type="component" value="Unassembled WGS sequence"/>
</dbReference>
<reference evidence="3 4" key="1">
    <citation type="submission" date="2019-08" db="EMBL/GenBank/DDBJ databases">
        <title>Draft genome sequences of two oriental melons (Cucumis melo L. var makuwa).</title>
        <authorList>
            <person name="Kwon S.-Y."/>
        </authorList>
    </citation>
    <scope>NUCLEOTIDE SEQUENCE [LARGE SCALE GENOMIC DNA]</scope>
    <source>
        <strain evidence="4">cv. Chang Bougi</strain>
        <strain evidence="3">cv. SW 3</strain>
        <tissue evidence="1">Leaf</tissue>
    </source>
</reference>
<dbReference type="EMBL" id="SSTE01011259">
    <property type="protein sequence ID" value="KAA0051509.1"/>
    <property type="molecule type" value="Genomic_DNA"/>
</dbReference>
<protein>
    <submittedName>
        <fullName evidence="1">Uncharacterized protein</fullName>
    </submittedName>
</protein>
<dbReference type="AlphaFoldDB" id="A0A5A7UDI1"/>
<gene>
    <name evidence="2" type="ORF">E5676_scaffold610G00630</name>
    <name evidence="1" type="ORF">E6C27_scaffold174G00310</name>
</gene>
<evidence type="ECO:0000313" key="3">
    <source>
        <dbReference type="Proteomes" id="UP000321393"/>
    </source>
</evidence>
<evidence type="ECO:0000313" key="2">
    <source>
        <dbReference type="EMBL" id="TYK24157.1"/>
    </source>
</evidence>
<evidence type="ECO:0000313" key="1">
    <source>
        <dbReference type="EMBL" id="KAA0051509.1"/>
    </source>
</evidence>
<dbReference type="Proteomes" id="UP000321947">
    <property type="component" value="Unassembled WGS sequence"/>
</dbReference>
<sequence length="142" mass="15999">MMFLKKLGSSNELQSSKVFLKLEFWKKACILKGASVFEGGRLLELRRLLFLERILSRPSGVKDFPSLQMKRTPIFIEFPSGLLWTWVGLPICLSGSFGYTKDQFVLGVPLGSPKTRYVPTGSQIARVRKRASSEAKVKVEES</sequence>
<comment type="caution">
    <text evidence="1">The sequence shown here is derived from an EMBL/GenBank/DDBJ whole genome shotgun (WGS) entry which is preliminary data.</text>
</comment>
<name>A0A5A7UDI1_CUCMM</name>
<organism evidence="1 3">
    <name type="scientific">Cucumis melo var. makuwa</name>
    <name type="common">Oriental melon</name>
    <dbReference type="NCBI Taxonomy" id="1194695"/>
    <lineage>
        <taxon>Eukaryota</taxon>
        <taxon>Viridiplantae</taxon>
        <taxon>Streptophyta</taxon>
        <taxon>Embryophyta</taxon>
        <taxon>Tracheophyta</taxon>
        <taxon>Spermatophyta</taxon>
        <taxon>Magnoliopsida</taxon>
        <taxon>eudicotyledons</taxon>
        <taxon>Gunneridae</taxon>
        <taxon>Pentapetalae</taxon>
        <taxon>rosids</taxon>
        <taxon>fabids</taxon>
        <taxon>Cucurbitales</taxon>
        <taxon>Cucurbitaceae</taxon>
        <taxon>Benincaseae</taxon>
        <taxon>Cucumis</taxon>
    </lineage>
</organism>